<evidence type="ECO:0000313" key="3">
    <source>
        <dbReference type="Proteomes" id="UP000230105"/>
    </source>
</evidence>
<protein>
    <submittedName>
        <fullName evidence="2">dTDP-glucose 4,6-dehydratase</fullName>
    </submittedName>
</protein>
<sequence length="147" mass="16950">NCSNNYGPRQFPEKLIPLFVTNLIEGKKVPVYGQGQNIRDWIYVDDHNRGVDFIIHKGKIGETYCLGGNNELTNLEITKNILALMGKGEESIEYVTDRPGHDFRYAIDFSKAKNELDWAPQVDFAAGLKLTIEWYKNNTAWWQKLKK</sequence>
<comment type="caution">
    <text evidence="2">The sequence shown here is derived from an EMBL/GenBank/DDBJ whole genome shotgun (WGS) entry which is preliminary data.</text>
</comment>
<accession>A0A2M7RYH8</accession>
<dbReference type="Gene3D" id="3.90.25.10">
    <property type="entry name" value="UDP-galactose 4-epimerase, domain 1"/>
    <property type="match status" value="1"/>
</dbReference>
<dbReference type="Pfam" id="PF16363">
    <property type="entry name" value="GDP_Man_Dehyd"/>
    <property type="match status" value="1"/>
</dbReference>
<dbReference type="EMBL" id="PFMP01000001">
    <property type="protein sequence ID" value="PIZ11683.1"/>
    <property type="molecule type" value="Genomic_DNA"/>
</dbReference>
<organism evidence="2 3">
    <name type="scientific">Candidatus Falkowbacteria bacterium CG_4_10_14_0_8_um_filter_41_36</name>
    <dbReference type="NCBI Taxonomy" id="1974556"/>
    <lineage>
        <taxon>Bacteria</taxon>
        <taxon>Candidatus Falkowiibacteriota</taxon>
    </lineage>
</organism>
<dbReference type="InterPro" id="IPR016040">
    <property type="entry name" value="NAD(P)-bd_dom"/>
</dbReference>
<feature type="non-terminal residue" evidence="2">
    <location>
        <position position="1"/>
    </location>
</feature>
<name>A0A2M7RYH8_9BACT</name>
<dbReference type="InterPro" id="IPR036291">
    <property type="entry name" value="NAD(P)-bd_dom_sf"/>
</dbReference>
<gene>
    <name evidence="2" type="ORF">COY54_00025</name>
</gene>
<dbReference type="PANTHER" id="PTHR43000">
    <property type="entry name" value="DTDP-D-GLUCOSE 4,6-DEHYDRATASE-RELATED"/>
    <property type="match status" value="1"/>
</dbReference>
<evidence type="ECO:0000313" key="2">
    <source>
        <dbReference type="EMBL" id="PIZ11683.1"/>
    </source>
</evidence>
<proteinExistence type="predicted"/>
<feature type="domain" description="NAD(P)-binding" evidence="1">
    <location>
        <begin position="1"/>
        <end position="129"/>
    </location>
</feature>
<reference evidence="3" key="1">
    <citation type="submission" date="2017-09" db="EMBL/GenBank/DDBJ databases">
        <title>Depth-based differentiation of microbial function through sediment-hosted aquifers and enrichment of novel symbionts in the deep terrestrial subsurface.</title>
        <authorList>
            <person name="Probst A.J."/>
            <person name="Ladd B."/>
            <person name="Jarett J.K."/>
            <person name="Geller-Mcgrath D.E."/>
            <person name="Sieber C.M.K."/>
            <person name="Emerson J.B."/>
            <person name="Anantharaman K."/>
            <person name="Thomas B.C."/>
            <person name="Malmstrom R."/>
            <person name="Stieglmeier M."/>
            <person name="Klingl A."/>
            <person name="Woyke T."/>
            <person name="Ryan C.M."/>
            <person name="Banfield J.F."/>
        </authorList>
    </citation>
    <scope>NUCLEOTIDE SEQUENCE [LARGE SCALE GENOMIC DNA]</scope>
</reference>
<dbReference type="Proteomes" id="UP000230105">
    <property type="component" value="Unassembled WGS sequence"/>
</dbReference>
<dbReference type="SUPFAM" id="SSF51735">
    <property type="entry name" value="NAD(P)-binding Rossmann-fold domains"/>
    <property type="match status" value="1"/>
</dbReference>
<dbReference type="AlphaFoldDB" id="A0A2M7RYH8"/>
<dbReference type="Gene3D" id="3.40.50.720">
    <property type="entry name" value="NAD(P)-binding Rossmann-like Domain"/>
    <property type="match status" value="1"/>
</dbReference>
<evidence type="ECO:0000259" key="1">
    <source>
        <dbReference type="Pfam" id="PF16363"/>
    </source>
</evidence>